<dbReference type="InterPro" id="IPR005746">
    <property type="entry name" value="Thioredoxin"/>
</dbReference>
<evidence type="ECO:0000256" key="6">
    <source>
        <dbReference type="NCBIfam" id="TIGR01068"/>
    </source>
</evidence>
<keyword evidence="12" id="KW-1185">Reference proteome</keyword>
<dbReference type="PANTHER" id="PTHR45663">
    <property type="entry name" value="GEO12009P1"/>
    <property type="match status" value="1"/>
</dbReference>
<evidence type="ECO:0000256" key="7">
    <source>
        <dbReference type="PIRNR" id="PIRNR000077"/>
    </source>
</evidence>
<evidence type="ECO:0000256" key="8">
    <source>
        <dbReference type="PIRSR" id="PIRSR000077-1"/>
    </source>
</evidence>
<dbReference type="PROSITE" id="PS00194">
    <property type="entry name" value="THIOREDOXIN_1"/>
    <property type="match status" value="1"/>
</dbReference>
<evidence type="ECO:0000256" key="3">
    <source>
        <dbReference type="ARBA" id="ARBA00022982"/>
    </source>
</evidence>
<dbReference type="Pfam" id="PF00085">
    <property type="entry name" value="Thioredoxin"/>
    <property type="match status" value="1"/>
</dbReference>
<dbReference type="Gene3D" id="3.40.30.10">
    <property type="entry name" value="Glutaredoxin"/>
    <property type="match status" value="1"/>
</dbReference>
<dbReference type="GO" id="GO:0005829">
    <property type="term" value="C:cytosol"/>
    <property type="evidence" value="ECO:0007669"/>
    <property type="project" value="TreeGrafter"/>
</dbReference>
<reference evidence="11" key="1">
    <citation type="journal article" date="2014" name="Int. J. Syst. Evol. Microbiol.">
        <title>Complete genome sequence of Corynebacterium casei LMG S-19264T (=DSM 44701T), isolated from a smear-ripened cheese.</title>
        <authorList>
            <consortium name="US DOE Joint Genome Institute (JGI-PGF)"/>
            <person name="Walter F."/>
            <person name="Albersmeier A."/>
            <person name="Kalinowski J."/>
            <person name="Ruckert C."/>
        </authorList>
    </citation>
    <scope>NUCLEOTIDE SEQUENCE</scope>
    <source>
        <strain evidence="11">CGMCC 1.15290</strain>
    </source>
</reference>
<dbReference type="CDD" id="cd02947">
    <property type="entry name" value="TRX_family"/>
    <property type="match status" value="1"/>
</dbReference>
<keyword evidence="4 9" id="KW-1015">Disulfide bond</keyword>
<proteinExistence type="inferred from homology"/>
<feature type="site" description="Deprotonates C-terminal active site Cys" evidence="8">
    <location>
        <position position="24"/>
    </location>
</feature>
<reference evidence="11" key="2">
    <citation type="submission" date="2020-09" db="EMBL/GenBank/DDBJ databases">
        <authorList>
            <person name="Sun Q."/>
            <person name="Zhou Y."/>
        </authorList>
    </citation>
    <scope>NUCLEOTIDE SEQUENCE</scope>
    <source>
        <strain evidence="11">CGMCC 1.15290</strain>
    </source>
</reference>
<evidence type="ECO:0000256" key="9">
    <source>
        <dbReference type="PIRSR" id="PIRSR000077-4"/>
    </source>
</evidence>
<keyword evidence="2" id="KW-0813">Transport</keyword>
<feature type="site" description="Contributes to redox potential value" evidence="8">
    <location>
        <position position="32"/>
    </location>
</feature>
<organism evidence="11 12">
    <name type="scientific">Filimonas zeae</name>
    <dbReference type="NCBI Taxonomy" id="1737353"/>
    <lineage>
        <taxon>Bacteria</taxon>
        <taxon>Pseudomonadati</taxon>
        <taxon>Bacteroidota</taxon>
        <taxon>Chitinophagia</taxon>
        <taxon>Chitinophagales</taxon>
        <taxon>Chitinophagaceae</taxon>
        <taxon>Filimonas</taxon>
    </lineage>
</organism>
<name>A0A917J2Q4_9BACT</name>
<feature type="disulfide bond" description="Redox-active" evidence="9">
    <location>
        <begin position="30"/>
        <end position="33"/>
    </location>
</feature>
<feature type="site" description="Contributes to redox potential value" evidence="8">
    <location>
        <position position="31"/>
    </location>
</feature>
<dbReference type="PANTHER" id="PTHR45663:SF11">
    <property type="entry name" value="GEO12009P1"/>
    <property type="match status" value="1"/>
</dbReference>
<dbReference type="SUPFAM" id="SSF52833">
    <property type="entry name" value="Thioredoxin-like"/>
    <property type="match status" value="1"/>
</dbReference>
<dbReference type="InterPro" id="IPR036249">
    <property type="entry name" value="Thioredoxin-like_sf"/>
</dbReference>
<dbReference type="GO" id="GO:0045454">
    <property type="term" value="P:cell redox homeostasis"/>
    <property type="evidence" value="ECO:0007669"/>
    <property type="project" value="TreeGrafter"/>
</dbReference>
<dbReference type="GO" id="GO:0015035">
    <property type="term" value="F:protein-disulfide reductase activity"/>
    <property type="evidence" value="ECO:0007669"/>
    <property type="project" value="UniProtKB-UniRule"/>
</dbReference>
<dbReference type="Proteomes" id="UP000627292">
    <property type="component" value="Unassembled WGS sequence"/>
</dbReference>
<dbReference type="PIRSF" id="PIRSF000077">
    <property type="entry name" value="Thioredoxin"/>
    <property type="match status" value="1"/>
</dbReference>
<dbReference type="AlphaFoldDB" id="A0A917J2Q4"/>
<evidence type="ECO:0000259" key="10">
    <source>
        <dbReference type="PROSITE" id="PS51352"/>
    </source>
</evidence>
<accession>A0A917J2Q4</accession>
<feature type="domain" description="Thioredoxin" evidence="10">
    <location>
        <begin position="1"/>
        <end position="105"/>
    </location>
</feature>
<sequence length="105" mass="11554">MAKAFTDSNFKEEVLDNDQLTVVDFWAEWCGPCRAIGPVIEELAHTYEGKVKIGKLNVDDNPQVSVQYGITSIPAILFLKNGQVVDKQVGAAPKSVLDKKIQAHL</sequence>
<gene>
    <name evidence="11" type="primary">trx2</name>
    <name evidence="11" type="ORF">GCM10011379_43030</name>
</gene>
<comment type="caution">
    <text evidence="11">The sequence shown here is derived from an EMBL/GenBank/DDBJ whole genome shotgun (WGS) entry which is preliminary data.</text>
</comment>
<evidence type="ECO:0000313" key="11">
    <source>
        <dbReference type="EMBL" id="GGH77136.1"/>
    </source>
</evidence>
<evidence type="ECO:0000256" key="2">
    <source>
        <dbReference type="ARBA" id="ARBA00022448"/>
    </source>
</evidence>
<feature type="active site" description="Nucleophile" evidence="8">
    <location>
        <position position="30"/>
    </location>
</feature>
<evidence type="ECO:0000256" key="4">
    <source>
        <dbReference type="ARBA" id="ARBA00023157"/>
    </source>
</evidence>
<dbReference type="PROSITE" id="PS51352">
    <property type="entry name" value="THIOREDOXIN_2"/>
    <property type="match status" value="1"/>
</dbReference>
<dbReference type="FunFam" id="3.40.30.10:FF:000001">
    <property type="entry name" value="Thioredoxin"/>
    <property type="match status" value="1"/>
</dbReference>
<evidence type="ECO:0000313" key="12">
    <source>
        <dbReference type="Proteomes" id="UP000627292"/>
    </source>
</evidence>
<dbReference type="RefSeq" id="WP_188956219.1">
    <property type="nucleotide sequence ID" value="NZ_BMIB01000004.1"/>
</dbReference>
<comment type="similarity">
    <text evidence="1 7">Belongs to the thioredoxin family.</text>
</comment>
<keyword evidence="3" id="KW-0249">Electron transport</keyword>
<protein>
    <recommendedName>
        <fullName evidence="6 7">Thioredoxin</fullName>
    </recommendedName>
</protein>
<evidence type="ECO:0000256" key="5">
    <source>
        <dbReference type="ARBA" id="ARBA00023284"/>
    </source>
</evidence>
<dbReference type="InterPro" id="IPR013766">
    <property type="entry name" value="Thioredoxin_domain"/>
</dbReference>
<dbReference type="EMBL" id="BMIB01000004">
    <property type="protein sequence ID" value="GGH77136.1"/>
    <property type="molecule type" value="Genomic_DNA"/>
</dbReference>
<evidence type="ECO:0000256" key="1">
    <source>
        <dbReference type="ARBA" id="ARBA00008987"/>
    </source>
</evidence>
<dbReference type="PRINTS" id="PR00421">
    <property type="entry name" value="THIOREDOXIN"/>
</dbReference>
<keyword evidence="5 9" id="KW-0676">Redox-active center</keyword>
<dbReference type="InterPro" id="IPR017937">
    <property type="entry name" value="Thioredoxin_CS"/>
</dbReference>
<dbReference type="NCBIfam" id="TIGR01068">
    <property type="entry name" value="thioredoxin"/>
    <property type="match status" value="1"/>
</dbReference>
<feature type="active site" description="Nucleophile" evidence="8">
    <location>
        <position position="33"/>
    </location>
</feature>